<dbReference type="OrthoDB" id="426293at2759"/>
<dbReference type="SUPFAM" id="SSF140860">
    <property type="entry name" value="Pseudo ankyrin repeat-like"/>
    <property type="match status" value="2"/>
</dbReference>
<keyword evidence="2" id="KW-1185">Reference proteome</keyword>
<dbReference type="Proteomes" id="UP001153069">
    <property type="component" value="Unassembled WGS sequence"/>
</dbReference>
<dbReference type="AlphaFoldDB" id="A0A9N8EWN8"/>
<reference evidence="1" key="1">
    <citation type="submission" date="2020-06" db="EMBL/GenBank/DDBJ databases">
        <authorList>
            <consortium name="Plant Systems Biology data submission"/>
        </authorList>
    </citation>
    <scope>NUCLEOTIDE SEQUENCE</scope>
    <source>
        <strain evidence="1">D6</strain>
    </source>
</reference>
<evidence type="ECO:0000313" key="1">
    <source>
        <dbReference type="EMBL" id="CAB9526936.1"/>
    </source>
</evidence>
<dbReference type="PANTHER" id="PTHR46586">
    <property type="entry name" value="ANKYRIN REPEAT-CONTAINING PROTEIN"/>
    <property type="match status" value="1"/>
</dbReference>
<dbReference type="Pfam" id="PF13637">
    <property type="entry name" value="Ank_4"/>
    <property type="match status" value="1"/>
</dbReference>
<comment type="caution">
    <text evidence="1">The sequence shown here is derived from an EMBL/GenBank/DDBJ whole genome shotgun (WGS) entry which is preliminary data.</text>
</comment>
<dbReference type="PANTHER" id="PTHR46586:SF3">
    <property type="entry name" value="ANKYRIN REPEAT-CONTAINING PROTEIN"/>
    <property type="match status" value="1"/>
</dbReference>
<dbReference type="InterPro" id="IPR036770">
    <property type="entry name" value="Ankyrin_rpt-contain_sf"/>
</dbReference>
<dbReference type="InterPro" id="IPR002110">
    <property type="entry name" value="Ankyrin_rpt"/>
</dbReference>
<organism evidence="1 2">
    <name type="scientific">Seminavis robusta</name>
    <dbReference type="NCBI Taxonomy" id="568900"/>
    <lineage>
        <taxon>Eukaryota</taxon>
        <taxon>Sar</taxon>
        <taxon>Stramenopiles</taxon>
        <taxon>Ochrophyta</taxon>
        <taxon>Bacillariophyta</taxon>
        <taxon>Bacillariophyceae</taxon>
        <taxon>Bacillariophycidae</taxon>
        <taxon>Naviculales</taxon>
        <taxon>Naviculaceae</taxon>
        <taxon>Seminavis</taxon>
    </lineage>
</organism>
<sequence length="274" mass="30628">MSSYSIATGVGTGASTGAANGSSASTNKKQKISPPFDSLLLDKNEIWLQGILPLVGVGQYAFIGAVNKKMNQLYKEYCKTELEKNPGKVKINPEQDPNHYNSHPAESTDTLYSETFSNEQRAEFWLKDNSNHKSPARAHVCTAIAKIGNLTVMKWARQKGFPWNEKTCAGAAKNGHLKMLQWLRENGCPWNVWTCSSAARFGHLKILKWARENGCPWDANTCSCAAEKGQLEVLKWARAKDCPWSEWTFHTARIHNEIEAIQWLRDNGCPGSRN</sequence>
<accession>A0A9N8EWN8</accession>
<gene>
    <name evidence="1" type="ORF">SEMRO_1915_G305100.2</name>
</gene>
<dbReference type="EMBL" id="CAICTM010001913">
    <property type="protein sequence ID" value="CAB9526936.1"/>
    <property type="molecule type" value="Genomic_DNA"/>
</dbReference>
<dbReference type="InterPro" id="IPR052050">
    <property type="entry name" value="SecEffector_AnkRepeat"/>
</dbReference>
<proteinExistence type="predicted"/>
<evidence type="ECO:0000313" key="2">
    <source>
        <dbReference type="Proteomes" id="UP001153069"/>
    </source>
</evidence>
<dbReference type="Gene3D" id="1.25.40.20">
    <property type="entry name" value="Ankyrin repeat-containing domain"/>
    <property type="match status" value="1"/>
</dbReference>
<protein>
    <submittedName>
        <fullName evidence="1">Uncharacterized protein</fullName>
    </submittedName>
</protein>
<name>A0A9N8EWN8_9STRA</name>